<dbReference type="AlphaFoldDB" id="A0A9X9LR21"/>
<dbReference type="Proteomes" id="UP000269945">
    <property type="component" value="Unassembled WGS sequence"/>
</dbReference>
<evidence type="ECO:0000313" key="1">
    <source>
        <dbReference type="EMBL" id="VCW79638.1"/>
    </source>
</evidence>
<protein>
    <submittedName>
        <fullName evidence="1">Uncharacterized protein</fullName>
    </submittedName>
</protein>
<name>A0A9X9LR21_GULGU</name>
<proteinExistence type="predicted"/>
<reference evidence="1 2" key="1">
    <citation type="submission" date="2018-10" db="EMBL/GenBank/DDBJ databases">
        <authorList>
            <person name="Ekblom R."/>
            <person name="Jareborg N."/>
        </authorList>
    </citation>
    <scope>NUCLEOTIDE SEQUENCE [LARGE SCALE GENOMIC DNA]</scope>
    <source>
        <tissue evidence="1">Muscle</tissue>
    </source>
</reference>
<dbReference type="EMBL" id="CYRY02012398">
    <property type="protein sequence ID" value="VCW79638.1"/>
    <property type="molecule type" value="Genomic_DNA"/>
</dbReference>
<accession>A0A9X9LR21</accession>
<keyword evidence="2" id="KW-1185">Reference proteome</keyword>
<comment type="caution">
    <text evidence="1">The sequence shown here is derived from an EMBL/GenBank/DDBJ whole genome shotgun (WGS) entry which is preliminary data.</text>
</comment>
<organism evidence="1 2">
    <name type="scientific">Gulo gulo</name>
    <name type="common">Wolverine</name>
    <name type="synonym">Gluton</name>
    <dbReference type="NCBI Taxonomy" id="48420"/>
    <lineage>
        <taxon>Eukaryota</taxon>
        <taxon>Metazoa</taxon>
        <taxon>Chordata</taxon>
        <taxon>Craniata</taxon>
        <taxon>Vertebrata</taxon>
        <taxon>Euteleostomi</taxon>
        <taxon>Mammalia</taxon>
        <taxon>Eutheria</taxon>
        <taxon>Laurasiatheria</taxon>
        <taxon>Carnivora</taxon>
        <taxon>Caniformia</taxon>
        <taxon>Musteloidea</taxon>
        <taxon>Mustelidae</taxon>
        <taxon>Guloninae</taxon>
        <taxon>Gulo</taxon>
    </lineage>
</organism>
<sequence length="78" mass="8398">MQLCTGGSVTELVKGLLRRGQRLDEAMISYILYGALLVRPSIRLGITSEGAICNQLDHHCVLSGNGPVICKVCNSRVV</sequence>
<gene>
    <name evidence="1" type="ORF">BN2614_LOCUS1</name>
</gene>
<evidence type="ECO:0000313" key="2">
    <source>
        <dbReference type="Proteomes" id="UP000269945"/>
    </source>
</evidence>